<organism evidence="3 5">
    <name type="scientific">Prunus armeniaca</name>
    <name type="common">Apricot</name>
    <name type="synonym">Armeniaca vulgaris</name>
    <dbReference type="NCBI Taxonomy" id="36596"/>
    <lineage>
        <taxon>Eukaryota</taxon>
        <taxon>Viridiplantae</taxon>
        <taxon>Streptophyta</taxon>
        <taxon>Embryophyta</taxon>
        <taxon>Tracheophyta</taxon>
        <taxon>Spermatophyta</taxon>
        <taxon>Magnoliopsida</taxon>
        <taxon>eudicotyledons</taxon>
        <taxon>Gunneridae</taxon>
        <taxon>Pentapetalae</taxon>
        <taxon>rosids</taxon>
        <taxon>fabids</taxon>
        <taxon>Rosales</taxon>
        <taxon>Rosaceae</taxon>
        <taxon>Amygdaloideae</taxon>
        <taxon>Amygdaleae</taxon>
        <taxon>Prunus</taxon>
    </lineage>
</organism>
<reference evidence="3 4" key="2">
    <citation type="submission" date="2020-05" db="EMBL/GenBank/DDBJ databases">
        <authorList>
            <person name="Campoy J."/>
            <person name="Schneeberger K."/>
            <person name="Spophaly S."/>
        </authorList>
    </citation>
    <scope>NUCLEOTIDE SEQUENCE [LARGE SCALE GENOMIC DNA]</scope>
    <source>
        <strain evidence="3">PruArmRojPasFocal</strain>
    </source>
</reference>
<protein>
    <submittedName>
        <fullName evidence="3">Uncharacterized protein</fullName>
    </submittedName>
</protein>
<keyword evidence="5" id="KW-1185">Reference proteome</keyword>
<reference evidence="5" key="1">
    <citation type="journal article" date="2020" name="Genome Biol.">
        <title>Gamete binning: chromosome-level and haplotype-resolved genome assembly enabled by high-throughput single-cell sequencing of gamete genomes.</title>
        <authorList>
            <person name="Campoy J.A."/>
            <person name="Sun H."/>
            <person name="Goel M."/>
            <person name="Jiao W.-B."/>
            <person name="Folz-Donahue K."/>
            <person name="Wang N."/>
            <person name="Rubio M."/>
            <person name="Liu C."/>
            <person name="Kukat C."/>
            <person name="Ruiz D."/>
            <person name="Huettel B."/>
            <person name="Schneeberger K."/>
        </authorList>
    </citation>
    <scope>NUCLEOTIDE SEQUENCE [LARGE SCALE GENOMIC DNA]</scope>
    <source>
        <strain evidence="5">cv. Rojo Pasion</strain>
    </source>
</reference>
<dbReference type="Proteomes" id="UP000507245">
    <property type="component" value="Unassembled WGS sequence"/>
</dbReference>
<gene>
    <name evidence="2" type="ORF">CURHAP_LOCUS13044</name>
    <name evidence="3" type="ORF">ORAREDHAP_LOCUS12960</name>
</gene>
<feature type="compositionally biased region" description="Polar residues" evidence="1">
    <location>
        <begin position="93"/>
        <end position="121"/>
    </location>
</feature>
<evidence type="ECO:0000256" key="1">
    <source>
        <dbReference type="SAM" id="MobiDB-lite"/>
    </source>
</evidence>
<sequence>MNYNGYDSYGSNCQSISQHGNDNHYGQYNFTHQGGSNNQYDSSSQVGGQYGGYNYIRGYDLMNQNGLNDQNGFGGQTNQVAWGQYLYLDGQNNSTNIYDQPSYGSHQTNHPNGHNGQNVLNISERPYVDCTDEEHQS</sequence>
<evidence type="ECO:0000313" key="4">
    <source>
        <dbReference type="Proteomes" id="UP000507222"/>
    </source>
</evidence>
<dbReference type="Proteomes" id="UP000507222">
    <property type="component" value="Unassembled WGS sequence"/>
</dbReference>
<dbReference type="EMBL" id="CAEKDK010000002">
    <property type="protein sequence ID" value="CAB4268764.1"/>
    <property type="molecule type" value="Genomic_DNA"/>
</dbReference>
<dbReference type="OrthoDB" id="10417075at2759"/>
<proteinExistence type="predicted"/>
<accession>A0A6J5WBY0</accession>
<evidence type="ECO:0000313" key="5">
    <source>
        <dbReference type="Proteomes" id="UP000507245"/>
    </source>
</evidence>
<dbReference type="AlphaFoldDB" id="A0A6J5WBY0"/>
<feature type="region of interest" description="Disordered" evidence="1">
    <location>
        <begin position="17"/>
        <end position="45"/>
    </location>
</feature>
<feature type="compositionally biased region" description="Polar residues" evidence="1">
    <location>
        <begin position="17"/>
        <end position="38"/>
    </location>
</feature>
<name>A0A6J5WBY0_PRUAR</name>
<dbReference type="EMBL" id="CAEKKB010000002">
    <property type="protein sequence ID" value="CAB4299226.1"/>
    <property type="molecule type" value="Genomic_DNA"/>
</dbReference>
<evidence type="ECO:0000313" key="2">
    <source>
        <dbReference type="EMBL" id="CAB4268764.1"/>
    </source>
</evidence>
<evidence type="ECO:0000313" key="3">
    <source>
        <dbReference type="EMBL" id="CAB4299226.1"/>
    </source>
</evidence>
<feature type="region of interest" description="Disordered" evidence="1">
    <location>
        <begin position="93"/>
        <end position="137"/>
    </location>
</feature>